<dbReference type="RefSeq" id="WP_229208358.1">
    <property type="nucleotide sequence ID" value="NZ_FUZA01000002.1"/>
</dbReference>
<feature type="domain" description="Cyclic nucleotide-binding" evidence="1">
    <location>
        <begin position="31"/>
        <end position="116"/>
    </location>
</feature>
<dbReference type="Pfam" id="PF00027">
    <property type="entry name" value="cNMP_binding"/>
    <property type="match status" value="1"/>
</dbReference>
<evidence type="ECO:0000259" key="1">
    <source>
        <dbReference type="Pfam" id="PF00027"/>
    </source>
</evidence>
<gene>
    <name evidence="2" type="ORF">SAMN05660293_02069</name>
</gene>
<dbReference type="EMBL" id="FUZA01000002">
    <property type="protein sequence ID" value="SKB77509.1"/>
    <property type="molecule type" value="Genomic_DNA"/>
</dbReference>
<dbReference type="InterPro" id="IPR014710">
    <property type="entry name" value="RmlC-like_jellyroll"/>
</dbReference>
<sequence>MMHSKLRQHIERLVPLTDAEYAFVEKHFVFRKFKKHQFMVQRGEPVPYNYFLLSGLTKLVYTDEETEKQYILAFAMEDWWDNDFEAYYTRTKATLSMECLEDTEALCLSLDDFNALRAGLPKIEHFFLEKVMAGFLAGQRRILSLMTSSAQERYKQFAGQHPSLLQRLPKTQLAAYLGVSRETLSRLDF</sequence>
<name>A0A1T5E0Z7_9BACT</name>
<organism evidence="2 3">
    <name type="scientific">Dyadobacter psychrophilus</name>
    <dbReference type="NCBI Taxonomy" id="651661"/>
    <lineage>
        <taxon>Bacteria</taxon>
        <taxon>Pseudomonadati</taxon>
        <taxon>Bacteroidota</taxon>
        <taxon>Cytophagia</taxon>
        <taxon>Cytophagales</taxon>
        <taxon>Spirosomataceae</taxon>
        <taxon>Dyadobacter</taxon>
    </lineage>
</organism>
<keyword evidence="2" id="KW-0418">Kinase</keyword>
<protein>
    <submittedName>
        <fullName evidence="2">cAMP-binding domain of CRP or a regulatory subunit of cAMP-dependent protein kinases</fullName>
    </submittedName>
</protein>
<dbReference type="CDD" id="cd00038">
    <property type="entry name" value="CAP_ED"/>
    <property type="match status" value="1"/>
</dbReference>
<reference evidence="3" key="1">
    <citation type="submission" date="2017-02" db="EMBL/GenBank/DDBJ databases">
        <authorList>
            <person name="Varghese N."/>
            <person name="Submissions S."/>
        </authorList>
    </citation>
    <scope>NUCLEOTIDE SEQUENCE [LARGE SCALE GENOMIC DNA]</scope>
    <source>
        <strain evidence="3">DSM 22270</strain>
    </source>
</reference>
<evidence type="ECO:0000313" key="3">
    <source>
        <dbReference type="Proteomes" id="UP000190897"/>
    </source>
</evidence>
<dbReference type="Proteomes" id="UP000190897">
    <property type="component" value="Unassembled WGS sequence"/>
</dbReference>
<proteinExistence type="predicted"/>
<accession>A0A1T5E0Z7</accession>
<evidence type="ECO:0000313" key="2">
    <source>
        <dbReference type="EMBL" id="SKB77509.1"/>
    </source>
</evidence>
<dbReference type="InterPro" id="IPR018490">
    <property type="entry name" value="cNMP-bd_dom_sf"/>
</dbReference>
<dbReference type="SUPFAM" id="SSF51206">
    <property type="entry name" value="cAMP-binding domain-like"/>
    <property type="match status" value="1"/>
</dbReference>
<dbReference type="InterPro" id="IPR000595">
    <property type="entry name" value="cNMP-bd_dom"/>
</dbReference>
<dbReference type="AlphaFoldDB" id="A0A1T5E0Z7"/>
<keyword evidence="2" id="KW-0808">Transferase</keyword>
<dbReference type="STRING" id="651661.SAMN05660293_02069"/>
<dbReference type="GO" id="GO:0016301">
    <property type="term" value="F:kinase activity"/>
    <property type="evidence" value="ECO:0007669"/>
    <property type="project" value="UniProtKB-KW"/>
</dbReference>
<keyword evidence="3" id="KW-1185">Reference proteome</keyword>
<dbReference type="Gene3D" id="2.60.120.10">
    <property type="entry name" value="Jelly Rolls"/>
    <property type="match status" value="1"/>
</dbReference>